<protein>
    <submittedName>
        <fullName evidence="2">Uncharacterized protein</fullName>
    </submittedName>
</protein>
<evidence type="ECO:0000313" key="2">
    <source>
        <dbReference type="EMBL" id="KAJ6349505.1"/>
    </source>
</evidence>
<evidence type="ECO:0000313" key="3">
    <source>
        <dbReference type="Proteomes" id="UP001141253"/>
    </source>
</evidence>
<evidence type="ECO:0000256" key="1">
    <source>
        <dbReference type="SAM" id="SignalP"/>
    </source>
</evidence>
<sequence>MAGFLLITHALDLALMKLDSFIFELTDPRYVKRSVKALKALKEVLPSVQALSQDTERSSFAASRFSEDFLLTPEDYLTRKWMLLYRGTWKWCIGFSLQSLNRWKRSDPTFNKLNHPVLTSYLMV</sequence>
<reference evidence="2" key="1">
    <citation type="submission" date="2022-10" db="EMBL/GenBank/DDBJ databases">
        <authorList>
            <person name="Hyden B.L."/>
            <person name="Feng K."/>
            <person name="Yates T."/>
            <person name="Jawdy S."/>
            <person name="Smart L.B."/>
            <person name="Muchero W."/>
        </authorList>
    </citation>
    <scope>NUCLEOTIDE SEQUENCE</scope>
    <source>
        <tissue evidence="2">Shoot tip</tissue>
    </source>
</reference>
<keyword evidence="3" id="KW-1185">Reference proteome</keyword>
<organism evidence="2 3">
    <name type="scientific">Salix suchowensis</name>
    <dbReference type="NCBI Taxonomy" id="1278906"/>
    <lineage>
        <taxon>Eukaryota</taxon>
        <taxon>Viridiplantae</taxon>
        <taxon>Streptophyta</taxon>
        <taxon>Embryophyta</taxon>
        <taxon>Tracheophyta</taxon>
        <taxon>Spermatophyta</taxon>
        <taxon>Magnoliopsida</taxon>
        <taxon>eudicotyledons</taxon>
        <taxon>Gunneridae</taxon>
        <taxon>Pentapetalae</taxon>
        <taxon>rosids</taxon>
        <taxon>fabids</taxon>
        <taxon>Malpighiales</taxon>
        <taxon>Salicaceae</taxon>
        <taxon>Saliceae</taxon>
        <taxon>Salix</taxon>
    </lineage>
</organism>
<reference evidence="2" key="2">
    <citation type="journal article" date="2023" name="Int. J. Mol. Sci.">
        <title>De Novo Assembly and Annotation of 11 Diverse Shrub Willow (Salix) Genomes Reveals Novel Gene Organization in Sex-Linked Regions.</title>
        <authorList>
            <person name="Hyden B."/>
            <person name="Feng K."/>
            <person name="Yates T.B."/>
            <person name="Jawdy S."/>
            <person name="Cereghino C."/>
            <person name="Smart L.B."/>
            <person name="Muchero W."/>
        </authorList>
    </citation>
    <scope>NUCLEOTIDE SEQUENCE</scope>
    <source>
        <tissue evidence="2">Shoot tip</tissue>
    </source>
</reference>
<keyword evidence="1" id="KW-0732">Signal</keyword>
<comment type="caution">
    <text evidence="2">The sequence shown here is derived from an EMBL/GenBank/DDBJ whole genome shotgun (WGS) entry which is preliminary data.</text>
</comment>
<gene>
    <name evidence="2" type="ORF">OIU77_006979</name>
</gene>
<proteinExistence type="predicted"/>
<name>A0ABQ9AQ46_9ROSI</name>
<accession>A0ABQ9AQ46</accession>
<feature type="signal peptide" evidence="1">
    <location>
        <begin position="1"/>
        <end position="16"/>
    </location>
</feature>
<dbReference type="Proteomes" id="UP001141253">
    <property type="component" value="Chromosome 19"/>
</dbReference>
<feature type="chain" id="PRO_5046851826" evidence="1">
    <location>
        <begin position="17"/>
        <end position="124"/>
    </location>
</feature>
<dbReference type="EMBL" id="JAPFFI010000018">
    <property type="protein sequence ID" value="KAJ6349505.1"/>
    <property type="molecule type" value="Genomic_DNA"/>
</dbReference>